<organism evidence="2 3">
    <name type="scientific">Rhodoferax sediminis</name>
    <dbReference type="NCBI Taxonomy" id="2509614"/>
    <lineage>
        <taxon>Bacteria</taxon>
        <taxon>Pseudomonadati</taxon>
        <taxon>Pseudomonadota</taxon>
        <taxon>Betaproteobacteria</taxon>
        <taxon>Burkholderiales</taxon>
        <taxon>Comamonadaceae</taxon>
        <taxon>Rhodoferax</taxon>
    </lineage>
</organism>
<gene>
    <name evidence="2" type="ORF">EUB48_16505</name>
</gene>
<feature type="region of interest" description="Disordered" evidence="1">
    <location>
        <begin position="40"/>
        <end position="93"/>
    </location>
</feature>
<sequence length="93" mass="10216">MSTLKDALCLLAIFFAYGITGHMDYEDAVMLEETQRNLRPSASTDCWPTITSPTGHPAAQVRHLRSDPQRDDQSDPASGTPPEAIELCPPVVY</sequence>
<dbReference type="AlphaFoldDB" id="A0A515DE76"/>
<evidence type="ECO:0000256" key="1">
    <source>
        <dbReference type="SAM" id="MobiDB-lite"/>
    </source>
</evidence>
<protein>
    <submittedName>
        <fullName evidence="2">Uncharacterized protein</fullName>
    </submittedName>
</protein>
<proteinExistence type="predicted"/>
<reference evidence="2 3" key="1">
    <citation type="submission" date="2019-01" db="EMBL/GenBank/DDBJ databases">
        <title>Genomic insights into a novel species Rhodoferax sp.</title>
        <authorList>
            <person name="Jin L."/>
        </authorList>
    </citation>
    <scope>NUCLEOTIDE SEQUENCE [LARGE SCALE GENOMIC DNA]</scope>
    <source>
        <strain evidence="2 3">CHu59-6-5</strain>
    </source>
</reference>
<dbReference type="KEGG" id="rhf:EUB48_16505"/>
<dbReference type="EMBL" id="CP035503">
    <property type="protein sequence ID" value="QDL38713.1"/>
    <property type="molecule type" value="Genomic_DNA"/>
</dbReference>
<name>A0A515DE76_9BURK</name>
<feature type="compositionally biased region" description="Polar residues" evidence="1">
    <location>
        <begin position="40"/>
        <end position="54"/>
    </location>
</feature>
<evidence type="ECO:0000313" key="2">
    <source>
        <dbReference type="EMBL" id="QDL38713.1"/>
    </source>
</evidence>
<dbReference type="RefSeq" id="WP_142820150.1">
    <property type="nucleotide sequence ID" value="NZ_CP035503.1"/>
</dbReference>
<dbReference type="Proteomes" id="UP000316798">
    <property type="component" value="Chromosome"/>
</dbReference>
<feature type="compositionally biased region" description="Basic and acidic residues" evidence="1">
    <location>
        <begin position="64"/>
        <end position="73"/>
    </location>
</feature>
<keyword evidence="3" id="KW-1185">Reference proteome</keyword>
<dbReference type="OrthoDB" id="8813127at2"/>
<evidence type="ECO:0000313" key="3">
    <source>
        <dbReference type="Proteomes" id="UP000316798"/>
    </source>
</evidence>
<accession>A0A515DE76</accession>